<evidence type="ECO:0000313" key="1">
    <source>
        <dbReference type="EMBL" id="TYH46126.1"/>
    </source>
</evidence>
<accession>A0A5D2IW53</accession>
<name>A0A5D2IW53_GOSTO</name>
<protein>
    <submittedName>
        <fullName evidence="1">Uncharacterized protein</fullName>
    </submittedName>
</protein>
<organism evidence="1 2">
    <name type="scientific">Gossypium tomentosum</name>
    <name type="common">Hawaiian cotton</name>
    <name type="synonym">Gossypium sandvicense</name>
    <dbReference type="NCBI Taxonomy" id="34277"/>
    <lineage>
        <taxon>Eukaryota</taxon>
        <taxon>Viridiplantae</taxon>
        <taxon>Streptophyta</taxon>
        <taxon>Embryophyta</taxon>
        <taxon>Tracheophyta</taxon>
        <taxon>Spermatophyta</taxon>
        <taxon>Magnoliopsida</taxon>
        <taxon>eudicotyledons</taxon>
        <taxon>Gunneridae</taxon>
        <taxon>Pentapetalae</taxon>
        <taxon>rosids</taxon>
        <taxon>malvids</taxon>
        <taxon>Malvales</taxon>
        <taxon>Malvaceae</taxon>
        <taxon>Malvoideae</taxon>
        <taxon>Gossypium</taxon>
    </lineage>
</organism>
<dbReference type="AlphaFoldDB" id="A0A5D2IW53"/>
<proteinExistence type="predicted"/>
<reference evidence="1 2" key="1">
    <citation type="submission" date="2019-07" db="EMBL/GenBank/DDBJ databases">
        <title>WGS assembly of Gossypium tomentosum.</title>
        <authorList>
            <person name="Chen Z.J."/>
            <person name="Sreedasyam A."/>
            <person name="Ando A."/>
            <person name="Song Q."/>
            <person name="De L."/>
            <person name="Hulse-Kemp A."/>
            <person name="Ding M."/>
            <person name="Ye W."/>
            <person name="Kirkbride R."/>
            <person name="Jenkins J."/>
            <person name="Plott C."/>
            <person name="Lovell J."/>
            <person name="Lin Y.-M."/>
            <person name="Vaughn R."/>
            <person name="Liu B."/>
            <person name="Li W."/>
            <person name="Simpson S."/>
            <person name="Scheffler B."/>
            <person name="Saski C."/>
            <person name="Grover C."/>
            <person name="Hu G."/>
            <person name="Conover J."/>
            <person name="Carlson J."/>
            <person name="Shu S."/>
            <person name="Boston L."/>
            <person name="Williams M."/>
            <person name="Peterson D."/>
            <person name="Mcgee K."/>
            <person name="Jones D."/>
            <person name="Wendel J."/>
            <person name="Stelly D."/>
            <person name="Grimwood J."/>
            <person name="Schmutz J."/>
        </authorList>
    </citation>
    <scope>NUCLEOTIDE SEQUENCE [LARGE SCALE GENOMIC DNA]</scope>
    <source>
        <strain evidence="1">7179.01</strain>
    </source>
</reference>
<evidence type="ECO:0000313" key="2">
    <source>
        <dbReference type="Proteomes" id="UP000322667"/>
    </source>
</evidence>
<keyword evidence="2" id="KW-1185">Reference proteome</keyword>
<gene>
    <name evidence="1" type="ORF">ES332_D11G314100v1</name>
</gene>
<dbReference type="Proteomes" id="UP000322667">
    <property type="component" value="Chromosome D11"/>
</dbReference>
<sequence>MLPKIRRLILRKLPKLKGFYSKVHTTDWPFSGEYINFRETQGESQPIISVHQPLFWVTKETFPNYKNWFRLGMAI</sequence>
<dbReference type="EMBL" id="CM017633">
    <property type="protein sequence ID" value="TYH46126.1"/>
    <property type="molecule type" value="Genomic_DNA"/>
</dbReference>